<protein>
    <submittedName>
        <fullName evidence="2">Uncharacterized protein</fullName>
    </submittedName>
</protein>
<evidence type="ECO:0000313" key="3">
    <source>
        <dbReference type="Proteomes" id="UP000663862"/>
    </source>
</evidence>
<evidence type="ECO:0000313" key="2">
    <source>
        <dbReference type="EMBL" id="CAF4694171.1"/>
    </source>
</evidence>
<feature type="non-terminal residue" evidence="2">
    <location>
        <position position="1"/>
    </location>
</feature>
<dbReference type="Proteomes" id="UP000663862">
    <property type="component" value="Unassembled WGS sequence"/>
</dbReference>
<name>A0A821HYU1_9BILA</name>
<dbReference type="EMBL" id="CAJOBQ010008756">
    <property type="protein sequence ID" value="CAF4694171.1"/>
    <property type="molecule type" value="Genomic_DNA"/>
</dbReference>
<accession>A0A821HYU1</accession>
<gene>
    <name evidence="2" type="ORF">TSG867_LOCUS33015</name>
</gene>
<feature type="region of interest" description="Disordered" evidence="1">
    <location>
        <begin position="1"/>
        <end position="25"/>
    </location>
</feature>
<reference evidence="2" key="1">
    <citation type="submission" date="2021-02" db="EMBL/GenBank/DDBJ databases">
        <authorList>
            <person name="Nowell W R."/>
        </authorList>
    </citation>
    <scope>NUCLEOTIDE SEQUENCE</scope>
</reference>
<sequence length="25" mass="2646">FIPMGTPGYDDPRKDRPGPAACQGV</sequence>
<comment type="caution">
    <text evidence="2">The sequence shown here is derived from an EMBL/GenBank/DDBJ whole genome shotgun (WGS) entry which is preliminary data.</text>
</comment>
<proteinExistence type="predicted"/>
<organism evidence="2 3">
    <name type="scientific">Rotaria socialis</name>
    <dbReference type="NCBI Taxonomy" id="392032"/>
    <lineage>
        <taxon>Eukaryota</taxon>
        <taxon>Metazoa</taxon>
        <taxon>Spiralia</taxon>
        <taxon>Gnathifera</taxon>
        <taxon>Rotifera</taxon>
        <taxon>Eurotatoria</taxon>
        <taxon>Bdelloidea</taxon>
        <taxon>Philodinida</taxon>
        <taxon>Philodinidae</taxon>
        <taxon>Rotaria</taxon>
    </lineage>
</organism>
<dbReference type="AlphaFoldDB" id="A0A821HYU1"/>
<evidence type="ECO:0000256" key="1">
    <source>
        <dbReference type="SAM" id="MobiDB-lite"/>
    </source>
</evidence>